<dbReference type="EMBL" id="LILD01000001">
    <property type="protein sequence ID" value="KOO38085.1"/>
    <property type="molecule type" value="Genomic_DNA"/>
</dbReference>
<accession>A0A0M0KGW0</accession>
<accession>A0A4Y7X3Q2</accession>
<comment type="caution">
    <text evidence="1">The sequence shown here is derived from an EMBL/GenBank/DDBJ whole genome shotgun (WGS) entry which is preliminary data.</text>
</comment>
<organism evidence="1">
    <name type="scientific">Halalkalibacterium halodurans</name>
    <name type="common">Bacillus halodurans</name>
    <dbReference type="NCBI Taxonomy" id="86665"/>
    <lineage>
        <taxon>Bacteria</taxon>
        <taxon>Bacillati</taxon>
        <taxon>Bacillota</taxon>
        <taxon>Bacilli</taxon>
        <taxon>Bacillales</taxon>
        <taxon>Bacillaceae</taxon>
        <taxon>Halalkalibacterium (ex Joshi et al. 2022)</taxon>
    </lineage>
</organism>
<proteinExistence type="predicted"/>
<dbReference type="PATRIC" id="fig|136160.3.peg.1027"/>
<name>A0A0M0KGW0_ALKHA</name>
<protein>
    <submittedName>
        <fullName evidence="1">Uncharacterized protein</fullName>
    </submittedName>
</protein>
<dbReference type="OMA" id="INDLWIW"/>
<dbReference type="GeneID" id="87598708"/>
<dbReference type="RefSeq" id="WP_010899331.1">
    <property type="nucleotide sequence ID" value="NZ_CP040441.1"/>
</dbReference>
<gene>
    <name evidence="1" type="ORF">AMD02_03850</name>
</gene>
<evidence type="ECO:0000313" key="1">
    <source>
        <dbReference type="EMBL" id="KOO38085.1"/>
    </source>
</evidence>
<sequence length="104" mass="12508">MDYRFEYDSRLGIALPVLSHEWEQYAPALQDAILVEWEQIRGVIPDRVKEIEQQINLYQQQLEVEEDFNRSCELNRQIAELASVINDLWIWFRANQTMPERMHS</sequence>
<reference evidence="1" key="1">
    <citation type="submission" date="2015-08" db="EMBL/GenBank/DDBJ databases">
        <title>Complete DNA Sequence of Pseudomonas syringae pv. actinidiae, the Causal Agent of Kiwifruit Canker Disease.</title>
        <authorList>
            <person name="Rikkerink E.H.A."/>
            <person name="Fineran P.C."/>
        </authorList>
    </citation>
    <scope>NUCLEOTIDE SEQUENCE</scope>
    <source>
        <strain evidence="1">DSM 13666</strain>
    </source>
</reference>
<dbReference type="AlphaFoldDB" id="A0A0M0KGW0"/>